<name>A0A5B9QRH4_9BACT</name>
<dbReference type="KEGG" id="bgok:Pr1d_40670"/>
<dbReference type="CDD" id="cd03230">
    <property type="entry name" value="ABC_DR_subfamily_A"/>
    <property type="match status" value="1"/>
</dbReference>
<dbReference type="AlphaFoldDB" id="A0A5B9QRH4"/>
<dbReference type="InterPro" id="IPR003439">
    <property type="entry name" value="ABC_transporter-like_ATP-bd"/>
</dbReference>
<evidence type="ECO:0000256" key="1">
    <source>
        <dbReference type="ARBA" id="ARBA00005417"/>
    </source>
</evidence>
<dbReference type="PANTHER" id="PTHR43335">
    <property type="entry name" value="ABC TRANSPORTER, ATP-BINDING PROTEIN"/>
    <property type="match status" value="1"/>
</dbReference>
<dbReference type="RefSeq" id="WP_148075048.1">
    <property type="nucleotide sequence ID" value="NZ_CP042913.1"/>
</dbReference>
<dbReference type="InterPro" id="IPR003593">
    <property type="entry name" value="AAA+_ATPase"/>
</dbReference>
<evidence type="ECO:0000313" key="6">
    <source>
        <dbReference type="EMBL" id="QEG36731.1"/>
    </source>
</evidence>
<dbReference type="OrthoDB" id="9804819at2"/>
<organism evidence="6 7">
    <name type="scientific">Bythopirellula goksoeyrii</name>
    <dbReference type="NCBI Taxonomy" id="1400387"/>
    <lineage>
        <taxon>Bacteria</taxon>
        <taxon>Pseudomonadati</taxon>
        <taxon>Planctomycetota</taxon>
        <taxon>Planctomycetia</taxon>
        <taxon>Pirellulales</taxon>
        <taxon>Lacipirellulaceae</taxon>
        <taxon>Bythopirellula</taxon>
    </lineage>
</organism>
<evidence type="ECO:0000313" key="7">
    <source>
        <dbReference type="Proteomes" id="UP000323917"/>
    </source>
</evidence>
<reference evidence="6 7" key="1">
    <citation type="submission" date="2019-08" db="EMBL/GenBank/DDBJ databases">
        <title>Deep-cultivation of Planctomycetes and their phenomic and genomic characterization uncovers novel biology.</title>
        <authorList>
            <person name="Wiegand S."/>
            <person name="Jogler M."/>
            <person name="Boedeker C."/>
            <person name="Pinto D."/>
            <person name="Vollmers J."/>
            <person name="Rivas-Marin E."/>
            <person name="Kohn T."/>
            <person name="Peeters S.H."/>
            <person name="Heuer A."/>
            <person name="Rast P."/>
            <person name="Oberbeckmann S."/>
            <person name="Bunk B."/>
            <person name="Jeske O."/>
            <person name="Meyerdierks A."/>
            <person name="Storesund J.E."/>
            <person name="Kallscheuer N."/>
            <person name="Luecker S."/>
            <person name="Lage O.M."/>
            <person name="Pohl T."/>
            <person name="Merkel B.J."/>
            <person name="Hornburger P."/>
            <person name="Mueller R.-W."/>
            <person name="Bruemmer F."/>
            <person name="Labrenz M."/>
            <person name="Spormann A.M."/>
            <person name="Op den Camp H."/>
            <person name="Overmann J."/>
            <person name="Amann R."/>
            <person name="Jetten M.S.M."/>
            <person name="Mascher T."/>
            <person name="Medema M.H."/>
            <person name="Devos D.P."/>
            <person name="Kaster A.-K."/>
            <person name="Ovreas L."/>
            <person name="Rohde M."/>
            <person name="Galperin M.Y."/>
            <person name="Jogler C."/>
        </authorList>
    </citation>
    <scope>NUCLEOTIDE SEQUENCE [LARGE SCALE GENOMIC DNA]</scope>
    <source>
        <strain evidence="6 7">Pr1d</strain>
    </source>
</reference>
<comment type="similarity">
    <text evidence="1">Belongs to the ABC transporter superfamily.</text>
</comment>
<keyword evidence="4 6" id="KW-0067">ATP-binding</keyword>
<dbReference type="GO" id="GO:0016887">
    <property type="term" value="F:ATP hydrolysis activity"/>
    <property type="evidence" value="ECO:0007669"/>
    <property type="project" value="InterPro"/>
</dbReference>
<evidence type="ECO:0000259" key="5">
    <source>
        <dbReference type="PROSITE" id="PS50893"/>
    </source>
</evidence>
<dbReference type="Pfam" id="PF00005">
    <property type="entry name" value="ABC_tran"/>
    <property type="match status" value="1"/>
</dbReference>
<gene>
    <name evidence="6" type="primary">yxlF_4</name>
    <name evidence="6" type="ORF">Pr1d_40670</name>
</gene>
<dbReference type="PANTHER" id="PTHR43335:SF11">
    <property type="entry name" value="ABC TRANSPORTER RELATED"/>
    <property type="match status" value="1"/>
</dbReference>
<keyword evidence="6" id="KW-0378">Hydrolase</keyword>
<evidence type="ECO:0000256" key="4">
    <source>
        <dbReference type="ARBA" id="ARBA00022840"/>
    </source>
</evidence>
<dbReference type="InterPro" id="IPR027417">
    <property type="entry name" value="P-loop_NTPase"/>
</dbReference>
<dbReference type="EMBL" id="CP042913">
    <property type="protein sequence ID" value="QEG36731.1"/>
    <property type="molecule type" value="Genomic_DNA"/>
</dbReference>
<keyword evidence="3" id="KW-0547">Nucleotide-binding</keyword>
<dbReference type="Gene3D" id="3.40.50.300">
    <property type="entry name" value="P-loop containing nucleotide triphosphate hydrolases"/>
    <property type="match status" value="1"/>
</dbReference>
<feature type="domain" description="ABC transporter" evidence="5">
    <location>
        <begin position="5"/>
        <end position="235"/>
    </location>
</feature>
<sequence length="310" mass="34157">MNALIELDEISKNYGSFRALDRVSLKIESGITSLLGPNGAGKSTLIKVLLGLLRATTGTGRLMEFQLGRQNRQIREQVGYMPEDDCYLSGLSGVESVQLSAQLSRFPRLEALRRGHEILDFCGMGQERYRTVETYSTGMRQKLRFAQALVHDPPILILDEPTSGLDPGERESMLNRIKILAREKGKAVLLCTHILPDVQAVSDAVVILASGRVRVSEQLEQLSVPTEPSLRVKVLGDIDAFQSQLEQAGLPIKTGVNGAITVEGHHEELAERIWQLARQAGVGVRSIEPSRNSLEEIFLTAVREQPDGHS</sequence>
<dbReference type="EC" id="3.6.3.-" evidence="6"/>
<dbReference type="SMART" id="SM00382">
    <property type="entry name" value="AAA"/>
    <property type="match status" value="1"/>
</dbReference>
<protein>
    <submittedName>
        <fullName evidence="6">Putative ABC transporter ATP-binding protein YxlF</fullName>
        <ecNumber evidence="6">3.6.3.-</ecNumber>
    </submittedName>
</protein>
<dbReference type="PROSITE" id="PS50893">
    <property type="entry name" value="ABC_TRANSPORTER_2"/>
    <property type="match status" value="1"/>
</dbReference>
<evidence type="ECO:0000256" key="3">
    <source>
        <dbReference type="ARBA" id="ARBA00022741"/>
    </source>
</evidence>
<dbReference type="Proteomes" id="UP000323917">
    <property type="component" value="Chromosome"/>
</dbReference>
<accession>A0A5B9QRH4</accession>
<dbReference type="GO" id="GO:0005524">
    <property type="term" value="F:ATP binding"/>
    <property type="evidence" value="ECO:0007669"/>
    <property type="project" value="UniProtKB-KW"/>
</dbReference>
<dbReference type="SUPFAM" id="SSF52540">
    <property type="entry name" value="P-loop containing nucleoside triphosphate hydrolases"/>
    <property type="match status" value="1"/>
</dbReference>
<keyword evidence="7" id="KW-1185">Reference proteome</keyword>
<proteinExistence type="inferred from homology"/>
<evidence type="ECO:0000256" key="2">
    <source>
        <dbReference type="ARBA" id="ARBA00022448"/>
    </source>
</evidence>
<keyword evidence="2" id="KW-0813">Transport</keyword>